<keyword evidence="9 10" id="KW-0472">Membrane</keyword>
<accession>A0ABR2F0S0</accession>
<name>A0ABR2F0S0_9ROSI</name>
<reference evidence="11 12" key="1">
    <citation type="journal article" date="2024" name="G3 (Bethesda)">
        <title>Genome assembly of Hibiscus sabdariffa L. provides insights into metabolisms of medicinal natural products.</title>
        <authorList>
            <person name="Kim T."/>
        </authorList>
    </citation>
    <scope>NUCLEOTIDE SEQUENCE [LARGE SCALE GENOMIC DNA]</scope>
    <source>
        <strain evidence="11">TK-2024</strain>
        <tissue evidence="11">Old leaves</tissue>
    </source>
</reference>
<comment type="subcellular location">
    <subcellularLocation>
        <location evidence="1">Endosome membrane</location>
        <topology evidence="1">Multi-pass membrane protein</topology>
    </subcellularLocation>
    <subcellularLocation>
        <location evidence="2">Golgi apparatus membrane</location>
        <topology evidence="2">Multi-pass membrane protein</topology>
    </subcellularLocation>
</comment>
<evidence type="ECO:0000256" key="7">
    <source>
        <dbReference type="ARBA" id="ARBA00022989"/>
    </source>
</evidence>
<dbReference type="Pfam" id="PF02990">
    <property type="entry name" value="EMP70"/>
    <property type="match status" value="2"/>
</dbReference>
<feature type="transmembrane region" description="Helical" evidence="10">
    <location>
        <begin position="189"/>
        <end position="207"/>
    </location>
</feature>
<keyword evidence="7 10" id="KW-1133">Transmembrane helix</keyword>
<evidence type="ECO:0000256" key="2">
    <source>
        <dbReference type="ARBA" id="ARBA00004653"/>
    </source>
</evidence>
<sequence length="293" mass="33736">MRGPQMCNVVCRTILAFKDKIDDEYRVNIILDNLPLVVPIRKIDQENAVVYPLGFHVSLRGKYAGSKKEKTFYPQSLVIYSKISQGSTGKFYKDCWLSVKHEYEGHWNKKTLITCDPHAKHADPSSEPPQELDGKEIIFTYDVDFQTLYRDISEYNQLETQEEVQEESGWKLVHGDVFRPPTNFDNRNLVFSVFIGVFAKYTLARLYKKFKGTEWKKFTLKTAVMFLATAFAIFFILNALIWGQKSSGAVPFGAMFALFYYMFGFLFIVFVIRIVTCAEITVVLSSLLLPAMQ</sequence>
<protein>
    <recommendedName>
        <fullName evidence="10">Transmembrane 9 superfamily member</fullName>
    </recommendedName>
</protein>
<evidence type="ECO:0000256" key="4">
    <source>
        <dbReference type="ARBA" id="ARBA00022692"/>
    </source>
</evidence>
<evidence type="ECO:0000256" key="1">
    <source>
        <dbReference type="ARBA" id="ARBA00004337"/>
    </source>
</evidence>
<feature type="transmembrane region" description="Helical" evidence="10">
    <location>
        <begin position="219"/>
        <end position="241"/>
    </location>
</feature>
<keyword evidence="6" id="KW-0967">Endosome</keyword>
<keyword evidence="8" id="KW-0333">Golgi apparatus</keyword>
<evidence type="ECO:0000256" key="8">
    <source>
        <dbReference type="ARBA" id="ARBA00023034"/>
    </source>
</evidence>
<feature type="transmembrane region" description="Helical" evidence="10">
    <location>
        <begin position="261"/>
        <end position="289"/>
    </location>
</feature>
<dbReference type="Proteomes" id="UP001472677">
    <property type="component" value="Unassembled WGS sequence"/>
</dbReference>
<keyword evidence="12" id="KW-1185">Reference proteome</keyword>
<keyword evidence="5" id="KW-0732">Signal</keyword>
<comment type="caution">
    <text evidence="10">Lacks conserved residue(s) required for the propagation of feature annotation.</text>
</comment>
<evidence type="ECO:0000313" key="12">
    <source>
        <dbReference type="Proteomes" id="UP001472677"/>
    </source>
</evidence>
<dbReference type="InterPro" id="IPR004240">
    <property type="entry name" value="EMP70"/>
</dbReference>
<evidence type="ECO:0000256" key="5">
    <source>
        <dbReference type="ARBA" id="ARBA00022729"/>
    </source>
</evidence>
<dbReference type="EMBL" id="JBBPBM010000009">
    <property type="protein sequence ID" value="KAK8568534.1"/>
    <property type="molecule type" value="Genomic_DNA"/>
</dbReference>
<comment type="similarity">
    <text evidence="3 10">Belongs to the nonaspanin (TM9SF) (TC 9.A.2) family.</text>
</comment>
<proteinExistence type="inferred from homology"/>
<dbReference type="PANTHER" id="PTHR10766">
    <property type="entry name" value="TRANSMEMBRANE 9 SUPERFAMILY PROTEIN"/>
    <property type="match status" value="1"/>
</dbReference>
<evidence type="ECO:0000313" key="11">
    <source>
        <dbReference type="EMBL" id="KAK8568534.1"/>
    </source>
</evidence>
<dbReference type="PANTHER" id="PTHR10766:SF154">
    <property type="entry name" value="TRANSMEMBRANE 9 SUPERFAMILY MEMBER 10"/>
    <property type="match status" value="1"/>
</dbReference>
<comment type="caution">
    <text evidence="11">The sequence shown here is derived from an EMBL/GenBank/DDBJ whole genome shotgun (WGS) entry which is preliminary data.</text>
</comment>
<evidence type="ECO:0000256" key="10">
    <source>
        <dbReference type="RuleBase" id="RU363079"/>
    </source>
</evidence>
<evidence type="ECO:0000256" key="9">
    <source>
        <dbReference type="ARBA" id="ARBA00023136"/>
    </source>
</evidence>
<evidence type="ECO:0000256" key="6">
    <source>
        <dbReference type="ARBA" id="ARBA00022753"/>
    </source>
</evidence>
<organism evidence="11 12">
    <name type="scientific">Hibiscus sabdariffa</name>
    <name type="common">roselle</name>
    <dbReference type="NCBI Taxonomy" id="183260"/>
    <lineage>
        <taxon>Eukaryota</taxon>
        <taxon>Viridiplantae</taxon>
        <taxon>Streptophyta</taxon>
        <taxon>Embryophyta</taxon>
        <taxon>Tracheophyta</taxon>
        <taxon>Spermatophyta</taxon>
        <taxon>Magnoliopsida</taxon>
        <taxon>eudicotyledons</taxon>
        <taxon>Gunneridae</taxon>
        <taxon>Pentapetalae</taxon>
        <taxon>rosids</taxon>
        <taxon>malvids</taxon>
        <taxon>Malvales</taxon>
        <taxon>Malvaceae</taxon>
        <taxon>Malvoideae</taxon>
        <taxon>Hibiscus</taxon>
    </lineage>
</organism>
<evidence type="ECO:0000256" key="3">
    <source>
        <dbReference type="ARBA" id="ARBA00005227"/>
    </source>
</evidence>
<gene>
    <name evidence="11" type="ORF">V6N12_007082</name>
</gene>
<keyword evidence="4 10" id="KW-0812">Transmembrane</keyword>